<sequence length="367" mass="43675">MSFEYSSKCGDMPFEQHNQWPTYEKDFFMDVDNYEFYEDHIDLNLKLNGHLNCNNFLMDSIEEMEKYTLMDEQVIYTDIDAIEDSGQICIPSYELSRPSGSTICRIQKSVRVDLEEIPVDGRIHFSREIFDFDIFEFESDSNTTASDDEFFNYELFPESFIDIPYLGDNFSGFMHLPNDVFCLSEQEREEKENQKPTNTVEINTKVEMIPLVGKVIQFGKIESKMPSPGEKPLKISEVIMEKFVDVIYNFNQYHCFDCGKGLKNLYQLILHYEEERLFDKLKFKCVIRNCPFHAIGFERKMNLRKHIISQHFNKEKQMLACHEDELNLIKELLYFCDGCEGVFYRKDTLKRHEKLHQKFLSKRRRRV</sequence>
<proteinExistence type="predicted"/>
<name>A0ACA9Y5Z1_9ASCO</name>
<protein>
    <submittedName>
        <fullName evidence="1">Uncharacterized protein</fullName>
    </submittedName>
</protein>
<evidence type="ECO:0000313" key="1">
    <source>
        <dbReference type="EMBL" id="CAH6720438.1"/>
    </source>
</evidence>
<evidence type="ECO:0000313" key="2">
    <source>
        <dbReference type="Proteomes" id="UP001152531"/>
    </source>
</evidence>
<accession>A0ACA9Y5Z1</accession>
<reference evidence="1" key="1">
    <citation type="submission" date="2022-06" db="EMBL/GenBank/DDBJ databases">
        <authorList>
            <person name="Legras J.-L."/>
            <person name="Devillers H."/>
            <person name="Grondin C."/>
        </authorList>
    </citation>
    <scope>NUCLEOTIDE SEQUENCE</scope>
    <source>
        <strain evidence="1">CLIB 1444</strain>
    </source>
</reference>
<comment type="caution">
    <text evidence="1">The sequence shown here is derived from an EMBL/GenBank/DDBJ whole genome shotgun (WGS) entry which is preliminary data.</text>
</comment>
<dbReference type="Proteomes" id="UP001152531">
    <property type="component" value="Unassembled WGS sequence"/>
</dbReference>
<gene>
    <name evidence="1" type="ORF">CLIB1444_03S11892</name>
</gene>
<keyword evidence="2" id="KW-1185">Reference proteome</keyword>
<organism evidence="1 2">
    <name type="scientific">[Candida] jaroonii</name>
    <dbReference type="NCBI Taxonomy" id="467808"/>
    <lineage>
        <taxon>Eukaryota</taxon>
        <taxon>Fungi</taxon>
        <taxon>Dikarya</taxon>
        <taxon>Ascomycota</taxon>
        <taxon>Saccharomycotina</taxon>
        <taxon>Pichiomycetes</taxon>
        <taxon>Debaryomycetaceae</taxon>
        <taxon>Yamadazyma</taxon>
    </lineage>
</organism>
<dbReference type="EMBL" id="CALSDN010000003">
    <property type="protein sequence ID" value="CAH6720438.1"/>
    <property type="molecule type" value="Genomic_DNA"/>
</dbReference>